<evidence type="ECO:0000256" key="6">
    <source>
        <dbReference type="ARBA" id="ARBA00023157"/>
    </source>
</evidence>
<evidence type="ECO:0000256" key="1">
    <source>
        <dbReference type="ARBA" id="ARBA00004613"/>
    </source>
</evidence>
<feature type="signal peptide" evidence="16">
    <location>
        <begin position="1"/>
        <end position="21"/>
    </location>
</feature>
<protein>
    <recommendedName>
        <fullName evidence="13">galacturonan 1,4-alpha-galacturonidase</fullName>
        <ecNumber evidence="13">3.2.1.67</ecNumber>
    </recommendedName>
</protein>
<evidence type="ECO:0000313" key="18">
    <source>
        <dbReference type="Proteomes" id="UP000193689"/>
    </source>
</evidence>
<comment type="subcellular location">
    <subcellularLocation>
        <location evidence="1">Secreted</location>
    </subcellularLocation>
</comment>
<dbReference type="InterPro" id="IPR011050">
    <property type="entry name" value="Pectin_lyase_fold/virulence"/>
</dbReference>
<dbReference type="GO" id="GO:0005576">
    <property type="term" value="C:extracellular region"/>
    <property type="evidence" value="ECO:0007669"/>
    <property type="project" value="UniProtKB-SubCell"/>
</dbReference>
<comment type="catalytic activity">
    <reaction evidence="14">
        <text>[(1-&gt;4)-alpha-D-galacturonosyl](n) + H2O = alpha-D-galacturonate + [(1-&gt;4)-alpha-D-galacturonosyl](n-1)</text>
        <dbReference type="Rhea" id="RHEA:14117"/>
        <dbReference type="Rhea" id="RHEA-COMP:14570"/>
        <dbReference type="Rhea" id="RHEA-COMP:14572"/>
        <dbReference type="ChEBI" id="CHEBI:15377"/>
        <dbReference type="ChEBI" id="CHEBI:58658"/>
        <dbReference type="ChEBI" id="CHEBI:140523"/>
        <dbReference type="EC" id="3.2.1.67"/>
    </reaction>
</comment>
<dbReference type="GO" id="GO:0047911">
    <property type="term" value="F:galacturan 1,4-alpha-galacturonidase activity"/>
    <property type="evidence" value="ECO:0007669"/>
    <property type="project" value="UniProtKB-EC"/>
</dbReference>
<keyword evidence="18" id="KW-1185">Reference proteome</keyword>
<keyword evidence="9 15" id="KW-0326">Glycosidase</keyword>
<evidence type="ECO:0000256" key="12">
    <source>
        <dbReference type="ARBA" id="ARBA00037312"/>
    </source>
</evidence>
<evidence type="ECO:0000256" key="3">
    <source>
        <dbReference type="ARBA" id="ARBA00022525"/>
    </source>
</evidence>
<dbReference type="RefSeq" id="XP_040716183.1">
    <property type="nucleotide sequence ID" value="XM_040855829.1"/>
</dbReference>
<dbReference type="Gene3D" id="2.160.20.10">
    <property type="entry name" value="Single-stranded right-handed beta-helix, Pectin lyase-like"/>
    <property type="match status" value="1"/>
</dbReference>
<dbReference type="InterPro" id="IPR012334">
    <property type="entry name" value="Pectin_lyas_fold"/>
</dbReference>
<keyword evidence="5 15" id="KW-0378">Hydrolase</keyword>
<dbReference type="PANTHER" id="PTHR31736">
    <property type="match status" value="1"/>
</dbReference>
<keyword evidence="6" id="KW-1015">Disulfide bond</keyword>
<evidence type="ECO:0000256" key="4">
    <source>
        <dbReference type="ARBA" id="ARBA00022729"/>
    </source>
</evidence>
<feature type="chain" id="PRO_5012146795" description="galacturonan 1,4-alpha-galacturonidase" evidence="16">
    <location>
        <begin position="22"/>
        <end position="445"/>
    </location>
</feature>
<gene>
    <name evidence="17" type="ORF">BCR38DRAFT_340971</name>
</gene>
<keyword evidence="7" id="KW-0325">Glycoprotein</keyword>
<keyword evidence="10" id="KW-0961">Cell wall biogenesis/degradation</keyword>
<evidence type="ECO:0000256" key="2">
    <source>
        <dbReference type="ARBA" id="ARBA00008834"/>
    </source>
</evidence>
<dbReference type="SUPFAM" id="SSF51126">
    <property type="entry name" value="Pectin lyase-like"/>
    <property type="match status" value="1"/>
</dbReference>
<dbReference type="GO" id="GO:0016829">
    <property type="term" value="F:lyase activity"/>
    <property type="evidence" value="ECO:0007669"/>
    <property type="project" value="UniProtKB-KW"/>
</dbReference>
<accession>A0A1Y2E0G6</accession>
<comment type="caution">
    <text evidence="17">The sequence shown here is derived from an EMBL/GenBank/DDBJ whole genome shotgun (WGS) entry which is preliminary data.</text>
</comment>
<evidence type="ECO:0000256" key="8">
    <source>
        <dbReference type="ARBA" id="ARBA00023277"/>
    </source>
</evidence>
<dbReference type="EC" id="3.2.1.67" evidence="13"/>
<evidence type="ECO:0000256" key="13">
    <source>
        <dbReference type="ARBA" id="ARBA00038933"/>
    </source>
</evidence>
<keyword evidence="11" id="KW-0624">Polysaccharide degradation</keyword>
<dbReference type="InterPro" id="IPR000743">
    <property type="entry name" value="Glyco_hydro_28"/>
</dbReference>
<evidence type="ECO:0000313" key="17">
    <source>
        <dbReference type="EMBL" id="ORY65031.1"/>
    </source>
</evidence>
<organism evidence="17 18">
    <name type="scientific">Pseudomassariella vexata</name>
    <dbReference type="NCBI Taxonomy" id="1141098"/>
    <lineage>
        <taxon>Eukaryota</taxon>
        <taxon>Fungi</taxon>
        <taxon>Dikarya</taxon>
        <taxon>Ascomycota</taxon>
        <taxon>Pezizomycotina</taxon>
        <taxon>Sordariomycetes</taxon>
        <taxon>Xylariomycetidae</taxon>
        <taxon>Amphisphaeriales</taxon>
        <taxon>Pseudomassariaceae</taxon>
        <taxon>Pseudomassariella</taxon>
    </lineage>
</organism>
<evidence type="ECO:0000256" key="5">
    <source>
        <dbReference type="ARBA" id="ARBA00022801"/>
    </source>
</evidence>
<dbReference type="GO" id="GO:0000272">
    <property type="term" value="P:polysaccharide catabolic process"/>
    <property type="evidence" value="ECO:0007669"/>
    <property type="project" value="UniProtKB-KW"/>
</dbReference>
<comment type="similarity">
    <text evidence="2 15">Belongs to the glycosyl hydrolase 28 family.</text>
</comment>
<dbReference type="EMBL" id="MCFJ01000006">
    <property type="protein sequence ID" value="ORY65031.1"/>
    <property type="molecule type" value="Genomic_DNA"/>
</dbReference>
<keyword evidence="3" id="KW-0964">Secreted</keyword>
<evidence type="ECO:0000256" key="11">
    <source>
        <dbReference type="ARBA" id="ARBA00023326"/>
    </source>
</evidence>
<evidence type="ECO:0000256" key="14">
    <source>
        <dbReference type="ARBA" id="ARBA00048766"/>
    </source>
</evidence>
<keyword evidence="17" id="KW-0456">Lyase</keyword>
<proteinExistence type="inferred from homology"/>
<comment type="function">
    <text evidence="12">Specific in hydrolyzing the terminal glycosidic bond of polygalacturonic acid and oligogalacturonates.</text>
</comment>
<dbReference type="STRING" id="1141098.A0A1Y2E0G6"/>
<reference evidence="17 18" key="1">
    <citation type="submission" date="2016-07" db="EMBL/GenBank/DDBJ databases">
        <title>Pervasive Adenine N6-methylation of Active Genes in Fungi.</title>
        <authorList>
            <consortium name="DOE Joint Genome Institute"/>
            <person name="Mondo S.J."/>
            <person name="Dannebaum R.O."/>
            <person name="Kuo R.C."/>
            <person name="Labutti K."/>
            <person name="Haridas S."/>
            <person name="Kuo A."/>
            <person name="Salamov A."/>
            <person name="Ahrendt S.R."/>
            <person name="Lipzen A."/>
            <person name="Sullivan W."/>
            <person name="Andreopoulos W.B."/>
            <person name="Clum A."/>
            <person name="Lindquist E."/>
            <person name="Daum C."/>
            <person name="Ramamoorthy G.K."/>
            <person name="Gryganskyi A."/>
            <person name="Culley D."/>
            <person name="Magnuson J.K."/>
            <person name="James T.Y."/>
            <person name="O'Malley M.A."/>
            <person name="Stajich J.E."/>
            <person name="Spatafora J.W."/>
            <person name="Visel A."/>
            <person name="Grigoriev I.V."/>
        </authorList>
    </citation>
    <scope>NUCLEOTIDE SEQUENCE [LARGE SCALE GENOMIC DNA]</scope>
    <source>
        <strain evidence="17 18">CBS 129021</strain>
    </source>
</reference>
<evidence type="ECO:0000256" key="15">
    <source>
        <dbReference type="RuleBase" id="RU361169"/>
    </source>
</evidence>
<dbReference type="GeneID" id="63772041"/>
<dbReference type="GO" id="GO:0004650">
    <property type="term" value="F:polygalacturonase activity"/>
    <property type="evidence" value="ECO:0007669"/>
    <property type="project" value="InterPro"/>
</dbReference>
<dbReference type="GO" id="GO:0071555">
    <property type="term" value="P:cell wall organization"/>
    <property type="evidence" value="ECO:0007669"/>
    <property type="project" value="UniProtKB-KW"/>
</dbReference>
<evidence type="ECO:0000256" key="9">
    <source>
        <dbReference type="ARBA" id="ARBA00023295"/>
    </source>
</evidence>
<dbReference type="InParanoid" id="A0A1Y2E0G6"/>
<dbReference type="OrthoDB" id="187139at2759"/>
<keyword evidence="8" id="KW-0119">Carbohydrate metabolism</keyword>
<dbReference type="Pfam" id="PF00295">
    <property type="entry name" value="Glyco_hydro_28"/>
    <property type="match status" value="1"/>
</dbReference>
<keyword evidence="4 16" id="KW-0732">Signal</keyword>
<sequence>MWLSTPLLLACFGFLGIFATASPVPIPSIPKPVKPSSNGRKCTVTALGNQEDDVTQILEAFEECNNGGTVVFPEGENYYIATRLNPIIYDVTIEWRGLWTYSHNPNYWRNNSYSIAFQNHNAGFVITGDRIAINGYGTGGINGSGNTWYTAEGGDTQPGRPMPFVFWNVSEVVVEHFYVKDSPLWALNIMNGTNMWFDDIEVNSTAANAPYGANWVQNTDGFDTMDANNIVLTNFRYRGGDDCIAIKPRSYNISIQNVTCQGGNGIAIGSLGQYLEDSSVVDVHIKDVDILTVNEDMHNSAYIKTWIGELAPQDDYESDYLPRGGGWGVVENIRFENFYVEGAAIGMQVDQDSGNNGSFSGTSNMKVSNIAFVNFTGWTNSTSGNRTAAVSCSARHPCYNVRMEDISLATTENGSPANATGTCKLNAPGGVHGMLGSGCTSSCRT</sequence>
<dbReference type="PANTHER" id="PTHR31736:SF12">
    <property type="entry name" value="EXO-POLYGALACTURONASE, PUTATIVE-RELATED"/>
    <property type="match status" value="1"/>
</dbReference>
<name>A0A1Y2E0G6_9PEZI</name>
<dbReference type="Proteomes" id="UP000193689">
    <property type="component" value="Unassembled WGS sequence"/>
</dbReference>
<evidence type="ECO:0000256" key="16">
    <source>
        <dbReference type="SAM" id="SignalP"/>
    </source>
</evidence>
<evidence type="ECO:0000256" key="10">
    <source>
        <dbReference type="ARBA" id="ARBA00023316"/>
    </source>
</evidence>
<dbReference type="AlphaFoldDB" id="A0A1Y2E0G6"/>
<evidence type="ECO:0000256" key="7">
    <source>
        <dbReference type="ARBA" id="ARBA00023180"/>
    </source>
</evidence>